<evidence type="ECO:0000256" key="7">
    <source>
        <dbReference type="ARBA" id="ARBA00022989"/>
    </source>
</evidence>
<dbReference type="Gene3D" id="1.10.630.10">
    <property type="entry name" value="Cytochrome P450"/>
    <property type="match status" value="1"/>
</dbReference>
<accession>A0A6A6C6C8</accession>
<dbReference type="SUPFAM" id="SSF48264">
    <property type="entry name" value="Cytochrome P450"/>
    <property type="match status" value="1"/>
</dbReference>
<keyword evidence="5 13" id="KW-0812">Transmembrane</keyword>
<proteinExistence type="inferred from homology"/>
<comment type="subcellular location">
    <subcellularLocation>
        <location evidence="2">Membrane</location>
    </subcellularLocation>
</comment>
<dbReference type="InterPro" id="IPR002401">
    <property type="entry name" value="Cyt_P450_E_grp-I"/>
</dbReference>
<dbReference type="PANTHER" id="PTHR24305">
    <property type="entry name" value="CYTOCHROME P450"/>
    <property type="match status" value="1"/>
</dbReference>
<protein>
    <recommendedName>
        <fullName evidence="16">Cytochrome P450</fullName>
    </recommendedName>
</protein>
<dbReference type="RefSeq" id="XP_033663322.1">
    <property type="nucleotide sequence ID" value="XM_033808402.1"/>
</dbReference>
<dbReference type="EMBL" id="ML993613">
    <property type="protein sequence ID" value="KAF2162433.1"/>
    <property type="molecule type" value="Genomic_DNA"/>
</dbReference>
<dbReference type="GO" id="GO:0016705">
    <property type="term" value="F:oxidoreductase activity, acting on paired donors, with incorporation or reduction of molecular oxygen"/>
    <property type="evidence" value="ECO:0007669"/>
    <property type="project" value="InterPro"/>
</dbReference>
<dbReference type="GO" id="GO:0020037">
    <property type="term" value="F:heme binding"/>
    <property type="evidence" value="ECO:0007669"/>
    <property type="project" value="InterPro"/>
</dbReference>
<evidence type="ECO:0000256" key="10">
    <source>
        <dbReference type="ARBA" id="ARBA00023033"/>
    </source>
</evidence>
<evidence type="ECO:0000256" key="13">
    <source>
        <dbReference type="SAM" id="Phobius"/>
    </source>
</evidence>
<keyword evidence="9 12" id="KW-0408">Iron</keyword>
<feature type="transmembrane region" description="Helical" evidence="13">
    <location>
        <begin position="29"/>
        <end position="48"/>
    </location>
</feature>
<name>A0A6A6C6C8_ZASCE</name>
<evidence type="ECO:0000256" key="4">
    <source>
        <dbReference type="ARBA" id="ARBA00022617"/>
    </source>
</evidence>
<sequence length="546" mass="61408">MADFVWPISLSLGVAAHLLYFHRYETHNYVHRILAIIITTIAVSTVLVSRTGNVGLIVAAATTLGYAVCFAIGAMGSTLVYRLFFNPLNRFPGPFAARLSDFYIAFTVGGKLNQYHKLYELHQKYGRIVRRGATELSIVDPDFVEPSHSSQTRVTKGPWYDMETVPALLSERVRTQHDRRRKHWVPAFSDKALREYEPRIQSFNNKLLAKLTELDGKPMDVSHWFKLYAFDVMGSLAFGKNYRMLDSGEKHHALGLLTDGMAPLGLTMPVWFLRLLKGIPGDTLGVEKFTKFCNDEIEDAVRNNFFSNASEKDAASAGGSTVTSWLYNAYKDSPNPGRNPYYQQDARLLIVAGADTTAVTFAYMFYQLAQHPEDVEMIRNELKQCVKGDFSDVDIRHCEHLNATINETLRLHSPGPSGAFRLTPPEGLRVGDTFVPEGTAYNIPFYVVARDESVYEQASSFVPERWYSKPEMVKYKGAFVPFLIGAYNCIGKNVALMELRTLTAKILLEYDVSLAPGEDGSRLLNDSKDHFTMSLAPLDLVFTRVK</sequence>
<evidence type="ECO:0000256" key="2">
    <source>
        <dbReference type="ARBA" id="ARBA00004370"/>
    </source>
</evidence>
<comment type="cofactor">
    <cofactor evidence="1 12">
        <name>heme</name>
        <dbReference type="ChEBI" id="CHEBI:30413"/>
    </cofactor>
</comment>
<dbReference type="GO" id="GO:0005506">
    <property type="term" value="F:iron ion binding"/>
    <property type="evidence" value="ECO:0007669"/>
    <property type="project" value="InterPro"/>
</dbReference>
<gene>
    <name evidence="14" type="ORF">M409DRAFT_27057</name>
</gene>
<keyword evidence="7 13" id="KW-1133">Transmembrane helix</keyword>
<dbReference type="InterPro" id="IPR001128">
    <property type="entry name" value="Cyt_P450"/>
</dbReference>
<evidence type="ECO:0000313" key="15">
    <source>
        <dbReference type="Proteomes" id="UP000799537"/>
    </source>
</evidence>
<evidence type="ECO:0000313" key="14">
    <source>
        <dbReference type="EMBL" id="KAF2162433.1"/>
    </source>
</evidence>
<organism evidence="14 15">
    <name type="scientific">Zasmidium cellare ATCC 36951</name>
    <dbReference type="NCBI Taxonomy" id="1080233"/>
    <lineage>
        <taxon>Eukaryota</taxon>
        <taxon>Fungi</taxon>
        <taxon>Dikarya</taxon>
        <taxon>Ascomycota</taxon>
        <taxon>Pezizomycotina</taxon>
        <taxon>Dothideomycetes</taxon>
        <taxon>Dothideomycetidae</taxon>
        <taxon>Mycosphaerellales</taxon>
        <taxon>Mycosphaerellaceae</taxon>
        <taxon>Zasmidium</taxon>
    </lineage>
</organism>
<dbReference type="Proteomes" id="UP000799537">
    <property type="component" value="Unassembled WGS sequence"/>
</dbReference>
<dbReference type="InterPro" id="IPR050121">
    <property type="entry name" value="Cytochrome_P450_monoxygenase"/>
</dbReference>
<dbReference type="GO" id="GO:0016020">
    <property type="term" value="C:membrane"/>
    <property type="evidence" value="ECO:0007669"/>
    <property type="project" value="UniProtKB-SubCell"/>
</dbReference>
<dbReference type="AlphaFoldDB" id="A0A6A6C6C8"/>
<dbReference type="PANTHER" id="PTHR24305:SF112">
    <property type="entry name" value="L-ORNITHINE-N5-MONOOXYGENASE (EUROFUNG)"/>
    <property type="match status" value="1"/>
</dbReference>
<feature type="binding site" description="axial binding residue" evidence="12">
    <location>
        <position position="489"/>
    </location>
    <ligand>
        <name>heme</name>
        <dbReference type="ChEBI" id="CHEBI:30413"/>
    </ligand>
    <ligandPart>
        <name>Fe</name>
        <dbReference type="ChEBI" id="CHEBI:18248"/>
    </ligandPart>
</feature>
<feature type="transmembrane region" description="Helical" evidence="13">
    <location>
        <begin position="54"/>
        <end position="81"/>
    </location>
</feature>
<evidence type="ECO:0008006" key="16">
    <source>
        <dbReference type="Google" id="ProtNLM"/>
    </source>
</evidence>
<comment type="similarity">
    <text evidence="3">Belongs to the cytochrome P450 family.</text>
</comment>
<reference evidence="14" key="1">
    <citation type="journal article" date="2020" name="Stud. Mycol.">
        <title>101 Dothideomycetes genomes: a test case for predicting lifestyles and emergence of pathogens.</title>
        <authorList>
            <person name="Haridas S."/>
            <person name="Albert R."/>
            <person name="Binder M."/>
            <person name="Bloem J."/>
            <person name="Labutti K."/>
            <person name="Salamov A."/>
            <person name="Andreopoulos B."/>
            <person name="Baker S."/>
            <person name="Barry K."/>
            <person name="Bills G."/>
            <person name="Bluhm B."/>
            <person name="Cannon C."/>
            <person name="Castanera R."/>
            <person name="Culley D."/>
            <person name="Daum C."/>
            <person name="Ezra D."/>
            <person name="Gonzalez J."/>
            <person name="Henrissat B."/>
            <person name="Kuo A."/>
            <person name="Liang C."/>
            <person name="Lipzen A."/>
            <person name="Lutzoni F."/>
            <person name="Magnuson J."/>
            <person name="Mondo S."/>
            <person name="Nolan M."/>
            <person name="Ohm R."/>
            <person name="Pangilinan J."/>
            <person name="Park H.-J."/>
            <person name="Ramirez L."/>
            <person name="Alfaro M."/>
            <person name="Sun H."/>
            <person name="Tritt A."/>
            <person name="Yoshinaga Y."/>
            <person name="Zwiers L.-H."/>
            <person name="Turgeon B."/>
            <person name="Goodwin S."/>
            <person name="Spatafora J."/>
            <person name="Crous P."/>
            <person name="Grigoriev I."/>
        </authorList>
    </citation>
    <scope>NUCLEOTIDE SEQUENCE</scope>
    <source>
        <strain evidence="14">ATCC 36951</strain>
    </source>
</reference>
<keyword evidence="10" id="KW-0503">Monooxygenase</keyword>
<evidence type="ECO:0000256" key="12">
    <source>
        <dbReference type="PIRSR" id="PIRSR602401-1"/>
    </source>
</evidence>
<keyword evidence="6 12" id="KW-0479">Metal-binding</keyword>
<keyword evidence="15" id="KW-1185">Reference proteome</keyword>
<evidence type="ECO:0000256" key="3">
    <source>
        <dbReference type="ARBA" id="ARBA00010617"/>
    </source>
</evidence>
<dbReference type="CDD" id="cd11061">
    <property type="entry name" value="CYP67-like"/>
    <property type="match status" value="1"/>
</dbReference>
<dbReference type="GO" id="GO:0004497">
    <property type="term" value="F:monooxygenase activity"/>
    <property type="evidence" value="ECO:0007669"/>
    <property type="project" value="UniProtKB-KW"/>
</dbReference>
<keyword evidence="11 13" id="KW-0472">Membrane</keyword>
<evidence type="ECO:0000256" key="1">
    <source>
        <dbReference type="ARBA" id="ARBA00001971"/>
    </source>
</evidence>
<evidence type="ECO:0000256" key="5">
    <source>
        <dbReference type="ARBA" id="ARBA00022692"/>
    </source>
</evidence>
<evidence type="ECO:0000256" key="8">
    <source>
        <dbReference type="ARBA" id="ARBA00023002"/>
    </source>
</evidence>
<evidence type="ECO:0000256" key="9">
    <source>
        <dbReference type="ARBA" id="ARBA00023004"/>
    </source>
</evidence>
<keyword evidence="4 12" id="KW-0349">Heme</keyword>
<evidence type="ECO:0000256" key="6">
    <source>
        <dbReference type="ARBA" id="ARBA00022723"/>
    </source>
</evidence>
<dbReference type="GeneID" id="54561674"/>
<dbReference type="PRINTS" id="PR00385">
    <property type="entry name" value="P450"/>
</dbReference>
<dbReference type="PRINTS" id="PR00463">
    <property type="entry name" value="EP450I"/>
</dbReference>
<dbReference type="OrthoDB" id="6692864at2759"/>
<keyword evidence="8" id="KW-0560">Oxidoreductase</keyword>
<dbReference type="InterPro" id="IPR036396">
    <property type="entry name" value="Cyt_P450_sf"/>
</dbReference>
<dbReference type="Pfam" id="PF00067">
    <property type="entry name" value="p450"/>
    <property type="match status" value="1"/>
</dbReference>
<evidence type="ECO:0000256" key="11">
    <source>
        <dbReference type="ARBA" id="ARBA00023136"/>
    </source>
</evidence>